<dbReference type="Proteomes" id="UP001251524">
    <property type="component" value="Unassembled WGS sequence"/>
</dbReference>
<reference evidence="1 2" key="1">
    <citation type="submission" date="2023-07" db="EMBL/GenBank/DDBJ databases">
        <title>Sorghum-associated microbial communities from plants grown in Nebraska, USA.</title>
        <authorList>
            <person name="Schachtman D."/>
        </authorList>
    </citation>
    <scope>NUCLEOTIDE SEQUENCE [LARGE SCALE GENOMIC DNA]</scope>
    <source>
        <strain evidence="1 2">BE198</strain>
    </source>
</reference>
<protein>
    <submittedName>
        <fullName evidence="1">Uncharacterized protein</fullName>
    </submittedName>
</protein>
<sequence>MNRAREVSELLVTGESPCGDNYPNYAKRNVLVIEKLALCGVADDVLLFNAIKQSVPS</sequence>
<evidence type="ECO:0000313" key="1">
    <source>
        <dbReference type="EMBL" id="MDR7134055.1"/>
    </source>
</evidence>
<comment type="caution">
    <text evidence="1">The sequence shown here is derived from an EMBL/GenBank/DDBJ whole genome shotgun (WGS) entry which is preliminary data.</text>
</comment>
<gene>
    <name evidence="1" type="ORF">J2X06_001239</name>
</gene>
<proteinExistence type="predicted"/>
<evidence type="ECO:0000313" key="2">
    <source>
        <dbReference type="Proteomes" id="UP001251524"/>
    </source>
</evidence>
<name>A0ABU1W9S6_9GAMM</name>
<accession>A0ABU1W9S6</accession>
<dbReference type="RefSeq" id="WP_310059697.1">
    <property type="nucleotide sequence ID" value="NZ_JAVDVY010000001.1"/>
</dbReference>
<keyword evidence="2" id="KW-1185">Reference proteome</keyword>
<organism evidence="1 2">
    <name type="scientific">Lysobacter niastensis</name>
    <dbReference type="NCBI Taxonomy" id="380629"/>
    <lineage>
        <taxon>Bacteria</taxon>
        <taxon>Pseudomonadati</taxon>
        <taxon>Pseudomonadota</taxon>
        <taxon>Gammaproteobacteria</taxon>
        <taxon>Lysobacterales</taxon>
        <taxon>Lysobacteraceae</taxon>
        <taxon>Lysobacter</taxon>
    </lineage>
</organism>
<dbReference type="EMBL" id="JAVDVY010000001">
    <property type="protein sequence ID" value="MDR7134055.1"/>
    <property type="molecule type" value="Genomic_DNA"/>
</dbReference>